<evidence type="ECO:0000313" key="9">
    <source>
        <dbReference type="EMBL" id="MDQ0189458.1"/>
    </source>
</evidence>
<proteinExistence type="inferred from homology"/>
<keyword evidence="2 6" id="KW-0240">DNA-directed RNA polymerase</keyword>
<dbReference type="InterPro" id="IPR038087">
    <property type="entry name" value="RNAP_delta_N_dom_sf"/>
</dbReference>
<dbReference type="EMBL" id="JAUSTP010000007">
    <property type="protein sequence ID" value="MDQ0189458.1"/>
    <property type="molecule type" value="Genomic_DNA"/>
</dbReference>
<evidence type="ECO:0000256" key="4">
    <source>
        <dbReference type="ARBA" id="ARBA00022695"/>
    </source>
</evidence>
<keyword evidence="4 6" id="KW-0548">Nucleotidyltransferase</keyword>
<feature type="domain" description="HTH HARE-type" evidence="8">
    <location>
        <begin position="15"/>
        <end position="82"/>
    </location>
</feature>
<reference evidence="9 10" key="1">
    <citation type="submission" date="2023-07" db="EMBL/GenBank/DDBJ databases">
        <title>Genomic Encyclopedia of Type Strains, Phase IV (KMG-IV): sequencing the most valuable type-strain genomes for metagenomic binning, comparative biology and taxonomic classification.</title>
        <authorList>
            <person name="Goeker M."/>
        </authorList>
    </citation>
    <scope>NUCLEOTIDE SEQUENCE [LARGE SCALE GENOMIC DNA]</scope>
    <source>
        <strain evidence="9 10">DSM 4006</strain>
    </source>
</reference>
<comment type="function">
    <text evidence="6">Participates in both the initiation and recycling phases of transcription. In the presence of the delta subunit, RNAP displays an increased specificity of transcription, a decreased affinity for nucleic acids, and an increased efficiency of RNA synthesis because of enhanced recycling.</text>
</comment>
<organism evidence="9 10">
    <name type="scientific">Alicyclobacillus cycloheptanicus</name>
    <dbReference type="NCBI Taxonomy" id="1457"/>
    <lineage>
        <taxon>Bacteria</taxon>
        <taxon>Bacillati</taxon>
        <taxon>Bacillota</taxon>
        <taxon>Bacilli</taxon>
        <taxon>Bacillales</taxon>
        <taxon>Alicyclobacillaceae</taxon>
        <taxon>Alicyclobacillus</taxon>
    </lineage>
</organism>
<feature type="compositionally biased region" description="Acidic residues" evidence="7">
    <location>
        <begin position="106"/>
        <end position="125"/>
    </location>
</feature>
<keyword evidence="10" id="KW-1185">Reference proteome</keyword>
<dbReference type="RefSeq" id="WP_274457117.1">
    <property type="nucleotide sequence ID" value="NZ_CP067097.1"/>
</dbReference>
<feature type="region of interest" description="Disordered" evidence="7">
    <location>
        <begin position="148"/>
        <end position="192"/>
    </location>
</feature>
<feature type="region of interest" description="Disordered" evidence="7">
    <location>
        <begin position="104"/>
        <end position="125"/>
    </location>
</feature>
<evidence type="ECO:0000256" key="3">
    <source>
        <dbReference type="ARBA" id="ARBA00022679"/>
    </source>
</evidence>
<dbReference type="NCBIfam" id="TIGR04567">
    <property type="entry name" value="RNAP_delt_lowGC"/>
    <property type="match status" value="1"/>
</dbReference>
<dbReference type="HAMAP" id="MF_00357">
    <property type="entry name" value="RNApol_bact_RpoE"/>
    <property type="match status" value="1"/>
</dbReference>
<accession>A0ABT9XGM7</accession>
<evidence type="ECO:0000256" key="1">
    <source>
        <dbReference type="ARBA" id="ARBA00009828"/>
    </source>
</evidence>
<keyword evidence="3 6" id="KW-0808">Transferase</keyword>
<gene>
    <name evidence="6" type="primary">rpoE</name>
    <name evidence="9" type="ORF">J2S03_001290</name>
</gene>
<evidence type="ECO:0000259" key="8">
    <source>
        <dbReference type="PROSITE" id="PS51913"/>
    </source>
</evidence>
<evidence type="ECO:0000313" key="10">
    <source>
        <dbReference type="Proteomes" id="UP001232973"/>
    </source>
</evidence>
<dbReference type="GO" id="GO:0000428">
    <property type="term" value="C:DNA-directed RNA polymerase complex"/>
    <property type="evidence" value="ECO:0007669"/>
    <property type="project" value="UniProtKB-KW"/>
</dbReference>
<evidence type="ECO:0000256" key="7">
    <source>
        <dbReference type="SAM" id="MobiDB-lite"/>
    </source>
</evidence>
<evidence type="ECO:0000256" key="6">
    <source>
        <dbReference type="HAMAP-Rule" id="MF_00357"/>
    </source>
</evidence>
<evidence type="ECO:0000256" key="2">
    <source>
        <dbReference type="ARBA" id="ARBA00022478"/>
    </source>
</evidence>
<dbReference type="PROSITE" id="PS51913">
    <property type="entry name" value="HTH_HARE"/>
    <property type="match status" value="1"/>
</dbReference>
<comment type="caution">
    <text evidence="9">The sequence shown here is derived from an EMBL/GenBank/DDBJ whole genome shotgun (WGS) entry which is preliminary data.</text>
</comment>
<keyword evidence="5 6" id="KW-0804">Transcription</keyword>
<sequence>MAVTLSKSQDEIREMPLVELVWEILKEKKEPYYFRDLMSEVQALRGMTDEEAMDVMARLYTEINIDGRFICIGQNVWGLKRWYPVDKVAEKSVTSKRFVRRSGDAFSDDDEDLEADFEDPEVVDEEEEDLFLAADETDEEDVDVVETVDADAEEEEEVFEDEAEIADDEEAAEYDELELEEEAADEDEDDAY</sequence>
<comment type="subunit">
    <text evidence="6">RNAP is composed of a core of 2 alpha, a beta and a beta' subunits. The core is associated with a delta subunit and one of several sigma factors.</text>
</comment>
<dbReference type="InterPro" id="IPR029757">
    <property type="entry name" value="RpoE"/>
</dbReference>
<name>A0ABT9XGM7_9BACL</name>
<evidence type="ECO:0000256" key="5">
    <source>
        <dbReference type="ARBA" id="ARBA00023163"/>
    </source>
</evidence>
<dbReference type="InterPro" id="IPR007759">
    <property type="entry name" value="Asxl_HARE-HTH"/>
</dbReference>
<dbReference type="Pfam" id="PF05066">
    <property type="entry name" value="HARE-HTH"/>
    <property type="match status" value="1"/>
</dbReference>
<dbReference type="Proteomes" id="UP001232973">
    <property type="component" value="Unassembled WGS sequence"/>
</dbReference>
<dbReference type="Gene3D" id="1.10.10.1250">
    <property type="entry name" value="RNA polymerase, subunit delta, N-terminal domain"/>
    <property type="match status" value="1"/>
</dbReference>
<comment type="similarity">
    <text evidence="1 6">Belongs to the RpoE family.</text>
</comment>
<protein>
    <recommendedName>
        <fullName evidence="6">Probable DNA-directed RNA polymerase subunit delta</fullName>
    </recommendedName>
    <alternativeName>
        <fullName evidence="6">RNAP delta factor</fullName>
    </alternativeName>
</protein>